<proteinExistence type="predicted"/>
<comment type="caution">
    <text evidence="1">The sequence shown here is derived from an EMBL/GenBank/DDBJ whole genome shotgun (WGS) entry which is preliminary data.</text>
</comment>
<reference evidence="1 2" key="1">
    <citation type="submission" date="2020-05" db="EMBL/GenBank/DDBJ databases">
        <authorList>
            <person name="Ruan W."/>
            <person name="Jeon C.O."/>
            <person name="Chun B.H."/>
        </authorList>
    </citation>
    <scope>NUCLEOTIDE SEQUENCE [LARGE SCALE GENOMIC DNA]</scope>
    <source>
        <strain evidence="1 2">TBZ9</strain>
    </source>
</reference>
<evidence type="ECO:0000313" key="1">
    <source>
        <dbReference type="EMBL" id="NOG32673.1"/>
    </source>
</evidence>
<dbReference type="RefSeq" id="WP_171703134.1">
    <property type="nucleotide sequence ID" value="NZ_JABFHI010000007.1"/>
</dbReference>
<dbReference type="AlphaFoldDB" id="A0A7Y3TZ41"/>
<organism evidence="1 2">
    <name type="scientific">Vreelandella azerica</name>
    <dbReference type="NCBI Taxonomy" id="2732867"/>
    <lineage>
        <taxon>Bacteria</taxon>
        <taxon>Pseudomonadati</taxon>
        <taxon>Pseudomonadota</taxon>
        <taxon>Gammaproteobacteria</taxon>
        <taxon>Oceanospirillales</taxon>
        <taxon>Halomonadaceae</taxon>
        <taxon>Vreelandella</taxon>
    </lineage>
</organism>
<reference evidence="1 2" key="2">
    <citation type="submission" date="2020-06" db="EMBL/GenBank/DDBJ databases">
        <title>Halomonas songnenensis sp. nov., a moderately halophilic bacterium isolated from saline and alkaline soils.</title>
        <authorList>
            <person name="Jiang J."/>
            <person name="Pan Y."/>
        </authorList>
    </citation>
    <scope>NUCLEOTIDE SEQUENCE [LARGE SCALE GENOMIC DNA]</scope>
    <source>
        <strain evidence="1 2">TBZ9</strain>
    </source>
</reference>
<name>A0A7Y3TZ41_9GAMM</name>
<sequence length="1052" mass="106086">MDLLKTNPLEEGGENAALLTAGIKVAVAMALGETLGVENVGKTLADILSSGGTLGNADIVEALGATGQVASVLLEQLNNIDDASADLSAADITAYADAGAGNSLLASAQAAAQGDSATKAIKAARAEQEFIDGLSNTTVLTRDSSLDDIQAALEGEDNTVTVIAGGMTTEQLEALFDGSAIASSVDKIVGALEIDVSALGQQLGSLLEAYDASAVGANISLVNGGDPISSALVPVIVNNAGKLAEGAISADDGIELSTDQLLTLLDGASAALEDGSAIVSDITTLAEIDAETVLANVDKLAPESVDTAGTLTAAEFHSLASALAPGAVAGVNAEGATADQLGVLAENIDRLSADATISDLAVTNELSTADLSALIERAPGTQVDATGMSAAQLNVLAGALESGNVASVEGTLSIGSGVSADSITALLDTSPLASESEVNVLTKGMTDNQLVAVTNNLDSITTLNIASGVTITAEDPDTIPDNVVGNGTLAPVGDIDSGPVPDSFSVATLDLTGATFTDGTFSLGDSTIGKLRITGEQADGLELTGTSGADRIEIDVSGAFTDGVDSADVALNLSTLAGNDHVVFDFGSEADNTVNLTGTLNFGNGNNILEASNGTVNIANLSISEGYEQIGLIVNSTVVMSSSQFQAFGEQLDALSGSGQLDITDVDADGVDLGVISFAPGGANLPVIRLSFADQSILDDIEIDTDGSVTVDWLESQNIGLPQNTDVILQVENSGEFIDVANYESGRLLFLETATVYNSDQLDSLLAAIQEGAEGIRGTQSSDVETVALGNNIALTGPRELDTTQLDIVLGTGARTLTLGEGVTITANAEQIDGASIVGIGSLLVNVNSSTLTSTDFSNLGSIATLQLNGTTTLGEEDNLPEFALVLFDGAELNASASQVSNQSINASEGTLNITDLGAVGVDFTDITGNAQASLVDDAVTLDADTELGNVTVALAEGQTLTLRAAQADNVTIIGDGSVVLTGFSALLQGDIDLSSIQVPVAAEISRNLDITDANLPDNLALDVSEGRTLTLTLDQAGSIDVSGEGGNTRRY</sequence>
<evidence type="ECO:0000313" key="2">
    <source>
        <dbReference type="Proteomes" id="UP000588806"/>
    </source>
</evidence>
<accession>A0A7Y3TZ41</accession>
<dbReference type="Proteomes" id="UP000588806">
    <property type="component" value="Unassembled WGS sequence"/>
</dbReference>
<gene>
    <name evidence="1" type="ORF">HLB35_14545</name>
</gene>
<protein>
    <submittedName>
        <fullName evidence="1">Uncharacterized protein</fullName>
    </submittedName>
</protein>
<dbReference type="EMBL" id="JABFHI010000007">
    <property type="protein sequence ID" value="NOG32673.1"/>
    <property type="molecule type" value="Genomic_DNA"/>
</dbReference>
<keyword evidence="2" id="KW-1185">Reference proteome</keyword>